<dbReference type="WBParaSite" id="BTMF_0000419701-mRNA-1">
    <property type="protein sequence ID" value="BTMF_0000419701-mRNA-1"/>
    <property type="gene ID" value="BTMF_0000419701"/>
</dbReference>
<dbReference type="InterPro" id="IPR000477">
    <property type="entry name" value="RT_dom"/>
</dbReference>
<organism evidence="2">
    <name type="scientific">Brugia timori</name>
    <dbReference type="NCBI Taxonomy" id="42155"/>
    <lineage>
        <taxon>Eukaryota</taxon>
        <taxon>Metazoa</taxon>
        <taxon>Ecdysozoa</taxon>
        <taxon>Nematoda</taxon>
        <taxon>Chromadorea</taxon>
        <taxon>Rhabditida</taxon>
        <taxon>Spirurina</taxon>
        <taxon>Spiruromorpha</taxon>
        <taxon>Filarioidea</taxon>
        <taxon>Onchocercidae</taxon>
        <taxon>Brugia</taxon>
    </lineage>
</organism>
<evidence type="ECO:0000259" key="1">
    <source>
        <dbReference type="PROSITE" id="PS50878"/>
    </source>
</evidence>
<protein>
    <submittedName>
        <fullName evidence="2">Reverse transcriptase domain-containing protein</fullName>
    </submittedName>
</protein>
<feature type="domain" description="Reverse transcriptase" evidence="1">
    <location>
        <begin position="1"/>
        <end position="179"/>
    </location>
</feature>
<evidence type="ECO:0000313" key="2">
    <source>
        <dbReference type="WBParaSite" id="BTMF_0000419701-mRNA-1"/>
    </source>
</evidence>
<dbReference type="AlphaFoldDB" id="A0A0R3QCW7"/>
<dbReference type="PANTHER" id="PTHR33332">
    <property type="entry name" value="REVERSE TRANSCRIPTASE DOMAIN-CONTAINING PROTEIN"/>
    <property type="match status" value="1"/>
</dbReference>
<dbReference type="Pfam" id="PF00078">
    <property type="entry name" value="RVT_1"/>
    <property type="match status" value="1"/>
</dbReference>
<proteinExistence type="predicted"/>
<sequence>LTLIIKRLNNRKACGPDNIPVAAVKALHRHHPTLLPRLFTACLSAVRYGSAERALSRGCPQGSILGPTLWNVIHDAAIRHLEPLCNGLVCFADDTLLILGANSPPALATRCEGVLQAFSTVLAAHGLQLNVAKTEFLVFRNIPLRVRRRRPQLEADPVLRMAGTVLTPSPAMRYLGVHLDPKLSFNHHLAKVKERCTRSLLLLRRLCPNVYGYHPAARKIMARGVVHTHLYYCSSVWYTRLKLKHPRGLVLDIQRRCDRMVISGYRTISGSAASVIAASPPLDILLVRRSILWLRSEDLPVPYWGPFPLLETAVASDNGDAPALLPPPSDWHRTVVTAWQQRWDRCATGRWTYQLFPSIEDRLKLQFVHTFWRTQGLSGHGVFGQYLSFFKRRASPACFCGYAEETAEHVFRHCPLFVHHRP</sequence>
<name>A0A0R3QCW7_9BILA</name>
<dbReference type="PROSITE" id="PS50878">
    <property type="entry name" value="RT_POL"/>
    <property type="match status" value="1"/>
</dbReference>
<accession>A0A0R3QCW7</accession>
<reference evidence="2" key="1">
    <citation type="submission" date="2017-02" db="UniProtKB">
        <authorList>
            <consortium name="WormBaseParasite"/>
        </authorList>
    </citation>
    <scope>IDENTIFICATION</scope>
</reference>